<dbReference type="HOGENOM" id="CLU_1004592_0_0_1"/>
<sequence>MNVRCLQVGIHGFININISARANRRSSPSKLSVYVQCVQAYPPPTLLSSVAYPRTIIPTTSAKGRDIVLKRAPERDDKILETDHDIPRPSQGLLPSPSGAWHPSQICQSSWAHSNFQGCSIHSQAARDVARLKIHVGKTRWNGQEIDPRRRGAQHSFSLVHNRHGGCWDRTTCRMPQDAKSISSARSHPIPATERADVPVGIVVYETRPQHWDPAAERGSRGWETKVIEGSQPQRKFFNFSVPTTHRVGIPLHARAILAIIHRTFFLQNNPLLLASP</sequence>
<name>F0UV30_AJEC8</name>
<reference evidence="2" key="1">
    <citation type="submission" date="2008-07" db="EMBL/GenBank/DDBJ databases">
        <title>Annotation of Ajellomyces capsulatus strain H88.</title>
        <authorList>
            <person name="Champion M."/>
            <person name="Cuomo C."/>
            <person name="Ma L.-J."/>
            <person name="Henn M.R."/>
            <person name="Sil A."/>
            <person name="Goldman B."/>
            <person name="Young S.K."/>
            <person name="Kodira C.D."/>
            <person name="Zeng Q."/>
            <person name="Koehrsen M."/>
            <person name="Alvarado L."/>
            <person name="Berlin A."/>
            <person name="Borenstein D."/>
            <person name="Chen Z."/>
            <person name="Engels R."/>
            <person name="Freedman E."/>
            <person name="Gellesch M."/>
            <person name="Goldberg J."/>
            <person name="Griggs A."/>
            <person name="Gujja S."/>
            <person name="Heiman D."/>
            <person name="Hepburn T."/>
            <person name="Howarth C."/>
            <person name="Jen D."/>
            <person name="Larson L."/>
            <person name="Lewis B."/>
            <person name="Mehta T."/>
            <person name="Park D."/>
            <person name="Pearson M."/>
            <person name="Roberts A."/>
            <person name="Saif S."/>
            <person name="Shea T."/>
            <person name="Shenoy N."/>
            <person name="Sisk P."/>
            <person name="Stolte C."/>
            <person name="Sykes S."/>
            <person name="Walk T."/>
            <person name="White J."/>
            <person name="Yandava C."/>
            <person name="Klein B."/>
            <person name="McEwen J.G."/>
            <person name="Puccia R."/>
            <person name="Goldman G.H."/>
            <person name="Felipe M.S."/>
            <person name="Nino-Vega G."/>
            <person name="San-Blas G."/>
            <person name="Taylor J."/>
            <person name="Mendoza L."/>
            <person name="Galagan J."/>
            <person name="Nusbaum C."/>
            <person name="Birren B."/>
        </authorList>
    </citation>
    <scope>NUCLEOTIDE SEQUENCE [LARGE SCALE GENOMIC DNA]</scope>
    <source>
        <strain evidence="2">H88</strain>
    </source>
</reference>
<gene>
    <name evidence="1" type="ORF">HCEG_08972</name>
</gene>
<accession>F0UV30</accession>
<protein>
    <submittedName>
        <fullName evidence="1">Predicted protein</fullName>
    </submittedName>
</protein>
<evidence type="ECO:0000313" key="1">
    <source>
        <dbReference type="EMBL" id="EGC49757.1"/>
    </source>
</evidence>
<dbReference type="Proteomes" id="UP000008142">
    <property type="component" value="Unassembled WGS sequence"/>
</dbReference>
<proteinExistence type="predicted"/>
<dbReference type="EMBL" id="DS990644">
    <property type="protein sequence ID" value="EGC49757.1"/>
    <property type="molecule type" value="Genomic_DNA"/>
</dbReference>
<organism evidence="2">
    <name type="scientific">Ajellomyces capsulatus (strain H88)</name>
    <name type="common">Darling's disease fungus</name>
    <name type="synonym">Histoplasma capsulatum</name>
    <dbReference type="NCBI Taxonomy" id="544711"/>
    <lineage>
        <taxon>Eukaryota</taxon>
        <taxon>Fungi</taxon>
        <taxon>Dikarya</taxon>
        <taxon>Ascomycota</taxon>
        <taxon>Pezizomycotina</taxon>
        <taxon>Eurotiomycetes</taxon>
        <taxon>Eurotiomycetidae</taxon>
        <taxon>Onygenales</taxon>
        <taxon>Ajellomycetaceae</taxon>
        <taxon>Histoplasma</taxon>
    </lineage>
</organism>
<dbReference type="AlphaFoldDB" id="F0UV30"/>
<evidence type="ECO:0000313" key="2">
    <source>
        <dbReference type="Proteomes" id="UP000008142"/>
    </source>
</evidence>